<dbReference type="GO" id="GO:0071554">
    <property type="term" value="P:cell wall organization or biogenesis"/>
    <property type="evidence" value="ECO:0007669"/>
    <property type="project" value="UniProtKB-ARBA"/>
</dbReference>
<dbReference type="EMBL" id="JBGMDY010000002">
    <property type="protein sequence ID" value="KAL2343462.1"/>
    <property type="molecule type" value="Genomic_DNA"/>
</dbReference>
<dbReference type="InterPro" id="IPR029063">
    <property type="entry name" value="SAM-dependent_MTases_sf"/>
</dbReference>
<gene>
    <name evidence="6" type="ORF">Fmac_004747</name>
</gene>
<evidence type="ECO:0000256" key="2">
    <source>
        <dbReference type="ARBA" id="ARBA00022692"/>
    </source>
</evidence>
<comment type="caution">
    <text evidence="6">The sequence shown here is derived from an EMBL/GenBank/DDBJ whole genome shotgun (WGS) entry which is preliminary data.</text>
</comment>
<name>A0ABD1N5S7_9FABA</name>
<dbReference type="Gene3D" id="3.40.50.150">
    <property type="entry name" value="Vaccinia Virus protein VP39"/>
    <property type="match status" value="1"/>
</dbReference>
<evidence type="ECO:0000313" key="6">
    <source>
        <dbReference type="EMBL" id="KAL2343462.1"/>
    </source>
</evidence>
<dbReference type="InterPro" id="IPR006514">
    <property type="entry name" value="IRX15/GXM/AGM"/>
</dbReference>
<proteinExistence type="predicted"/>
<sequence length="275" mass="30500">MKKGGWVLWVSAIVGIIGGWPFIATLIGSWDNRLVWSMRGEQGGSVPVRPTPLQLKAILHYATSPVVPMLSLSEITVAFDVLQSLNRPANFLVFGLGYDSLMWAALNPTGNTLFLEDDPKWVQNVLKDNPDLRAHTVHYRTQVREADHLLSTYSSNPACSSGTATLRGNHHCPLALHNLSDEVYHTEWDLLLIDAPKGYTPEAPGRMAAVFSAAVMARDRKGSGVTHVFLHNVDRKEEKTYAEEFLCRKNLVKGVGRLWHFQIPPKAKGESGSFC</sequence>
<comment type="subcellular location">
    <subcellularLocation>
        <location evidence="1">Golgi apparatus membrane</location>
        <topology evidence="1">Single-pass membrane protein</topology>
    </subcellularLocation>
</comment>
<evidence type="ECO:0000256" key="5">
    <source>
        <dbReference type="SAM" id="Phobius"/>
    </source>
</evidence>
<dbReference type="Proteomes" id="UP001603857">
    <property type="component" value="Unassembled WGS sequence"/>
</dbReference>
<dbReference type="AlphaFoldDB" id="A0ABD1N5S7"/>
<keyword evidence="2 5" id="KW-0812">Transmembrane</keyword>
<keyword evidence="4 5" id="KW-0472">Membrane</keyword>
<evidence type="ECO:0008006" key="8">
    <source>
        <dbReference type="Google" id="ProtNLM"/>
    </source>
</evidence>
<dbReference type="Pfam" id="PF21729">
    <property type="entry name" value="IRX15_IRX15L_GXM"/>
    <property type="match status" value="1"/>
</dbReference>
<protein>
    <recommendedName>
        <fullName evidence="8">Polysaccharide biosynthesis domain-containing protein</fullName>
    </recommendedName>
</protein>
<organism evidence="6 7">
    <name type="scientific">Flemingia macrophylla</name>
    <dbReference type="NCBI Taxonomy" id="520843"/>
    <lineage>
        <taxon>Eukaryota</taxon>
        <taxon>Viridiplantae</taxon>
        <taxon>Streptophyta</taxon>
        <taxon>Embryophyta</taxon>
        <taxon>Tracheophyta</taxon>
        <taxon>Spermatophyta</taxon>
        <taxon>Magnoliopsida</taxon>
        <taxon>eudicotyledons</taxon>
        <taxon>Gunneridae</taxon>
        <taxon>Pentapetalae</taxon>
        <taxon>rosids</taxon>
        <taxon>fabids</taxon>
        <taxon>Fabales</taxon>
        <taxon>Fabaceae</taxon>
        <taxon>Papilionoideae</taxon>
        <taxon>50 kb inversion clade</taxon>
        <taxon>NPAAA clade</taxon>
        <taxon>indigoferoid/millettioid clade</taxon>
        <taxon>Phaseoleae</taxon>
        <taxon>Flemingia</taxon>
    </lineage>
</organism>
<keyword evidence="7" id="KW-1185">Reference proteome</keyword>
<dbReference type="NCBIfam" id="TIGR01627">
    <property type="entry name" value="A_thal_3515"/>
    <property type="match status" value="1"/>
</dbReference>
<evidence type="ECO:0000256" key="4">
    <source>
        <dbReference type="ARBA" id="ARBA00023136"/>
    </source>
</evidence>
<dbReference type="PANTHER" id="PTHR31444">
    <property type="entry name" value="OS11G0490100 PROTEIN"/>
    <property type="match status" value="1"/>
</dbReference>
<evidence type="ECO:0000256" key="3">
    <source>
        <dbReference type="ARBA" id="ARBA00022989"/>
    </source>
</evidence>
<keyword evidence="3 5" id="KW-1133">Transmembrane helix</keyword>
<dbReference type="GO" id="GO:0000139">
    <property type="term" value="C:Golgi membrane"/>
    <property type="evidence" value="ECO:0007669"/>
    <property type="project" value="UniProtKB-SubCell"/>
</dbReference>
<reference evidence="6 7" key="1">
    <citation type="submission" date="2024-08" db="EMBL/GenBank/DDBJ databases">
        <title>Insights into the chromosomal genome structure of Flemingia macrophylla.</title>
        <authorList>
            <person name="Ding Y."/>
            <person name="Zhao Y."/>
            <person name="Bi W."/>
            <person name="Wu M."/>
            <person name="Zhao G."/>
            <person name="Gong Y."/>
            <person name="Li W."/>
            <person name="Zhang P."/>
        </authorList>
    </citation>
    <scope>NUCLEOTIDE SEQUENCE [LARGE SCALE GENOMIC DNA]</scope>
    <source>
        <strain evidence="6">DYQJB</strain>
        <tissue evidence="6">Leaf</tissue>
    </source>
</reference>
<evidence type="ECO:0000256" key="1">
    <source>
        <dbReference type="ARBA" id="ARBA00004194"/>
    </source>
</evidence>
<accession>A0ABD1N5S7</accession>
<feature type="transmembrane region" description="Helical" evidence="5">
    <location>
        <begin position="6"/>
        <end position="30"/>
    </location>
</feature>
<evidence type="ECO:0000313" key="7">
    <source>
        <dbReference type="Proteomes" id="UP001603857"/>
    </source>
</evidence>